<feature type="region of interest" description="Disordered" evidence="1">
    <location>
        <begin position="152"/>
        <end position="243"/>
    </location>
</feature>
<feature type="compositionally biased region" description="Pro residues" evidence="1">
    <location>
        <begin position="173"/>
        <end position="187"/>
    </location>
</feature>
<reference evidence="2 3" key="1">
    <citation type="submission" date="2023-09" db="EMBL/GenBank/DDBJ databases">
        <title>Nesidiocoris tenuis whole genome shotgun sequence.</title>
        <authorList>
            <person name="Shibata T."/>
            <person name="Shimoda M."/>
            <person name="Kobayashi T."/>
            <person name="Uehara T."/>
        </authorList>
    </citation>
    <scope>NUCLEOTIDE SEQUENCE [LARGE SCALE GENOMIC DNA]</scope>
    <source>
        <strain evidence="2 3">Japan</strain>
    </source>
</reference>
<proteinExistence type="predicted"/>
<accession>A0ABN7AKX2</accession>
<feature type="compositionally biased region" description="Acidic residues" evidence="1">
    <location>
        <begin position="52"/>
        <end position="62"/>
    </location>
</feature>
<dbReference type="EMBL" id="AP028912">
    <property type="protein sequence ID" value="BES92876.1"/>
    <property type="molecule type" value="Genomic_DNA"/>
</dbReference>
<feature type="compositionally biased region" description="Pro residues" evidence="1">
    <location>
        <begin position="198"/>
        <end position="211"/>
    </location>
</feature>
<sequence length="275" mass="31298">MGCGQSHIAVIYPRKSKHKDSSPQSEAGEENSDEERNNTRQGNENEVAQMEEIAEPIEEEDDSAKMRQMVQLSNSPLLAHQELSTSQSEFFKMLDDKIDNGPDYKSTTDFEFAMDHSQLCRLLQEWQAAKHKSKYGQAAHQPPKLQKFHSVQSNGELPGMKPRLSHQSSLYSGPPPQPLYGYPPPSHYDPYQQMRHYQPPPQHVYQPPPPQAYQHHNMPYQTPPSQHYAPPAPPPPSMYGQQPVYHHTTHLSSHHMGASSVVMYDKRGGYYTELA</sequence>
<dbReference type="PANTHER" id="PTHR14974:SF3">
    <property type="entry name" value="SIMILAR TO RIKEN CDNA 1700025G04 GENE"/>
    <property type="match status" value="1"/>
</dbReference>
<evidence type="ECO:0000313" key="3">
    <source>
        <dbReference type="Proteomes" id="UP001307889"/>
    </source>
</evidence>
<keyword evidence="3" id="KW-1185">Reference proteome</keyword>
<dbReference type="Pfam" id="PF15389">
    <property type="entry name" value="DUF4612"/>
    <property type="match status" value="1"/>
</dbReference>
<name>A0ABN7AKX2_9HEMI</name>
<evidence type="ECO:0000256" key="1">
    <source>
        <dbReference type="SAM" id="MobiDB-lite"/>
    </source>
</evidence>
<evidence type="ECO:0000313" key="2">
    <source>
        <dbReference type="EMBL" id="BES92876.1"/>
    </source>
</evidence>
<dbReference type="InterPro" id="IPR027967">
    <property type="entry name" value="DUF4612"/>
</dbReference>
<dbReference type="PANTHER" id="PTHR14974">
    <property type="entry name" value="SIMILAR TO RIKEN CDNA 1700025G04 GENE"/>
    <property type="match status" value="1"/>
</dbReference>
<dbReference type="Proteomes" id="UP001307889">
    <property type="component" value="Chromosome 4"/>
</dbReference>
<gene>
    <name evidence="2" type="ORF">NTJ_05685</name>
</gene>
<feature type="region of interest" description="Disordered" evidence="1">
    <location>
        <begin position="1"/>
        <end position="67"/>
    </location>
</feature>
<organism evidence="2 3">
    <name type="scientific">Nesidiocoris tenuis</name>
    <dbReference type="NCBI Taxonomy" id="355587"/>
    <lineage>
        <taxon>Eukaryota</taxon>
        <taxon>Metazoa</taxon>
        <taxon>Ecdysozoa</taxon>
        <taxon>Arthropoda</taxon>
        <taxon>Hexapoda</taxon>
        <taxon>Insecta</taxon>
        <taxon>Pterygota</taxon>
        <taxon>Neoptera</taxon>
        <taxon>Paraneoptera</taxon>
        <taxon>Hemiptera</taxon>
        <taxon>Heteroptera</taxon>
        <taxon>Panheteroptera</taxon>
        <taxon>Cimicomorpha</taxon>
        <taxon>Miridae</taxon>
        <taxon>Dicyphina</taxon>
        <taxon>Nesidiocoris</taxon>
    </lineage>
</organism>
<protein>
    <submittedName>
        <fullName evidence="2">Uncharacterized protein</fullName>
    </submittedName>
</protein>